<reference evidence="2 3" key="1">
    <citation type="journal article" date="2016" name="Appl. Microbiol. Biotechnol.">
        <title>Characterization of T-DNA insertion mutants with decreased virulence in the entomopathogenic fungus Beauveria bassiana JEF-007.</title>
        <authorList>
            <person name="Kim S."/>
            <person name="Lee S.J."/>
            <person name="Nai Y.S."/>
            <person name="Yu J.S."/>
            <person name="Lee M.R."/>
            <person name="Yang Y.T."/>
            <person name="Kim J.S."/>
        </authorList>
    </citation>
    <scope>NUCLEOTIDE SEQUENCE [LARGE SCALE GENOMIC DNA]</scope>
    <source>
        <strain evidence="2 3">JEF-007</strain>
    </source>
</reference>
<feature type="compositionally biased region" description="Basic and acidic residues" evidence="1">
    <location>
        <begin position="120"/>
        <end position="129"/>
    </location>
</feature>
<feature type="region of interest" description="Disordered" evidence="1">
    <location>
        <begin position="27"/>
        <end position="587"/>
    </location>
</feature>
<proteinExistence type="predicted"/>
<dbReference type="AlphaFoldDB" id="A0A2N6N9I7"/>
<sequence length="587" mass="60524">MASTNRPLDESTATLVAPDDHFQVKDLLSTPTNASTAISSGTVSDEEPSTPEPLADVPVSVLCGWPHTGGPDGKPGHEVTKESGWPHEDDAKDPAAKKPKGRPPGGTTPDDGSGWWPHPGDSDKPDPAKWHTLKSTTNDGTTDAASKDDSVSVLCGWPHAGGPNGKSGGQVTKDSGWPHVDDPKHPAAKSPEGLTSLGSSDMPDPGDSSKDDPAKGWPNGNSDKPDPAKLHTLKSNGNSDKPDPAKLHTLKPNGNSDKPDPAKLHTLKPNGNSDKPDPAKLHTLKPNGNSDKPDPAKLHTLNDTSNDGADSTSQDDSVSVLCGWPHDNDTKHRAAKNLSSVPDSASDLVPTPGDYSKPDPANGWPNGNASKPDPAKRGRQGQRGNGAGGETDDTDAPFKNESGWPHFDVSNKDWAAAKNLGVPDNGSDLVPTPGDSSKPDPAKILPDDDGNEQTQPETAGPKRRKSGTFGPEGQPPWGVKNLAATTAAANATSLEGPEGQPPWGVKNLAATAGATSLEGPEGQPPWGVKNLGAAVNAKGVAGPEGQPPWGVKNLVASDGGPEGQPPWGTIKGRGKGEDGKQKNASSA</sequence>
<protein>
    <submittedName>
        <fullName evidence="2">Uncharacterized protein</fullName>
    </submittedName>
</protein>
<name>A0A2N6N9I7_BEABA</name>
<organism evidence="2 3">
    <name type="scientific">Beauveria bassiana</name>
    <name type="common">White muscardine disease fungus</name>
    <name type="synonym">Tritirachium shiotae</name>
    <dbReference type="NCBI Taxonomy" id="176275"/>
    <lineage>
        <taxon>Eukaryota</taxon>
        <taxon>Fungi</taxon>
        <taxon>Dikarya</taxon>
        <taxon>Ascomycota</taxon>
        <taxon>Pezizomycotina</taxon>
        <taxon>Sordariomycetes</taxon>
        <taxon>Hypocreomycetidae</taxon>
        <taxon>Hypocreales</taxon>
        <taxon>Cordycipitaceae</taxon>
        <taxon>Beauveria</taxon>
    </lineage>
</organism>
<evidence type="ECO:0000313" key="2">
    <source>
        <dbReference type="EMBL" id="PMB63926.1"/>
    </source>
</evidence>
<feature type="compositionally biased region" description="Basic and acidic residues" evidence="1">
    <location>
        <begin position="74"/>
        <end position="96"/>
    </location>
</feature>
<feature type="compositionally biased region" description="Polar residues" evidence="1">
    <location>
        <begin position="301"/>
        <end position="317"/>
    </location>
</feature>
<feature type="compositionally biased region" description="Polar residues" evidence="1">
    <location>
        <begin position="133"/>
        <end position="144"/>
    </location>
</feature>
<feature type="compositionally biased region" description="Polar residues" evidence="1">
    <location>
        <begin position="29"/>
        <end position="43"/>
    </location>
</feature>
<feature type="compositionally biased region" description="Low complexity" evidence="1">
    <location>
        <begin position="196"/>
        <end position="206"/>
    </location>
</feature>
<dbReference type="Proteomes" id="UP000235728">
    <property type="component" value="Unassembled WGS sequence"/>
</dbReference>
<evidence type="ECO:0000256" key="1">
    <source>
        <dbReference type="SAM" id="MobiDB-lite"/>
    </source>
</evidence>
<dbReference type="OMA" id="GQPPWGV"/>
<feature type="compositionally biased region" description="Low complexity" evidence="1">
    <location>
        <begin position="483"/>
        <end position="492"/>
    </location>
</feature>
<accession>A0A2N6N9I7</accession>
<dbReference type="EMBL" id="MRVG01000015">
    <property type="protein sequence ID" value="PMB63926.1"/>
    <property type="molecule type" value="Genomic_DNA"/>
</dbReference>
<comment type="caution">
    <text evidence="2">The sequence shown here is derived from an EMBL/GenBank/DDBJ whole genome shotgun (WGS) entry which is preliminary data.</text>
</comment>
<gene>
    <name evidence="2" type="ORF">BM221_010088</name>
</gene>
<evidence type="ECO:0000313" key="3">
    <source>
        <dbReference type="Proteomes" id="UP000235728"/>
    </source>
</evidence>